<dbReference type="EMBL" id="BQNB010010725">
    <property type="protein sequence ID" value="GJS81128.1"/>
    <property type="molecule type" value="Genomic_DNA"/>
</dbReference>
<evidence type="ECO:0000313" key="2">
    <source>
        <dbReference type="EMBL" id="GJS81128.1"/>
    </source>
</evidence>
<keyword evidence="3" id="KW-1185">Reference proteome</keyword>
<feature type="compositionally biased region" description="Basic and acidic residues" evidence="1">
    <location>
        <begin position="78"/>
        <end position="101"/>
    </location>
</feature>
<organism evidence="2 3">
    <name type="scientific">Tanacetum coccineum</name>
    <dbReference type="NCBI Taxonomy" id="301880"/>
    <lineage>
        <taxon>Eukaryota</taxon>
        <taxon>Viridiplantae</taxon>
        <taxon>Streptophyta</taxon>
        <taxon>Embryophyta</taxon>
        <taxon>Tracheophyta</taxon>
        <taxon>Spermatophyta</taxon>
        <taxon>Magnoliopsida</taxon>
        <taxon>eudicotyledons</taxon>
        <taxon>Gunneridae</taxon>
        <taxon>Pentapetalae</taxon>
        <taxon>asterids</taxon>
        <taxon>campanulids</taxon>
        <taxon>Asterales</taxon>
        <taxon>Asteraceae</taxon>
        <taxon>Asteroideae</taxon>
        <taxon>Anthemideae</taxon>
        <taxon>Anthemidinae</taxon>
        <taxon>Tanacetum</taxon>
    </lineage>
</organism>
<evidence type="ECO:0000313" key="3">
    <source>
        <dbReference type="Proteomes" id="UP001151760"/>
    </source>
</evidence>
<name>A0ABQ4YWV9_9ASTR</name>
<dbReference type="Proteomes" id="UP001151760">
    <property type="component" value="Unassembled WGS sequence"/>
</dbReference>
<reference evidence="2" key="2">
    <citation type="submission" date="2022-01" db="EMBL/GenBank/DDBJ databases">
        <authorList>
            <person name="Yamashiro T."/>
            <person name="Shiraishi A."/>
            <person name="Satake H."/>
            <person name="Nakayama K."/>
        </authorList>
    </citation>
    <scope>NUCLEOTIDE SEQUENCE</scope>
</reference>
<evidence type="ECO:0000256" key="1">
    <source>
        <dbReference type="SAM" id="MobiDB-lite"/>
    </source>
</evidence>
<reference evidence="2" key="1">
    <citation type="journal article" date="2022" name="Int. J. Mol. Sci.">
        <title>Draft Genome of Tanacetum Coccineum: Genomic Comparison of Closely Related Tanacetum-Family Plants.</title>
        <authorList>
            <person name="Yamashiro T."/>
            <person name="Shiraishi A."/>
            <person name="Nakayama K."/>
            <person name="Satake H."/>
        </authorList>
    </citation>
    <scope>NUCLEOTIDE SEQUENCE</scope>
</reference>
<protein>
    <submittedName>
        <fullName evidence="2">Uncharacterized protein</fullName>
    </submittedName>
</protein>
<gene>
    <name evidence="2" type="ORF">Tco_0747669</name>
</gene>
<comment type="caution">
    <text evidence="2">The sequence shown here is derived from an EMBL/GenBank/DDBJ whole genome shotgun (WGS) entry which is preliminary data.</text>
</comment>
<sequence>MTGHLFRNRMFPDIEAKLLVKLRDVIDIFDKMRNRSLVLKDNDVGTIGTLESRLLVLEGDARTDISKITRKPSKTSKHGHEERKSTKEAKDSEAKPRKVNS</sequence>
<feature type="region of interest" description="Disordered" evidence="1">
    <location>
        <begin position="65"/>
        <end position="101"/>
    </location>
</feature>
<accession>A0ABQ4YWV9</accession>
<feature type="compositionally biased region" description="Basic residues" evidence="1">
    <location>
        <begin position="68"/>
        <end position="77"/>
    </location>
</feature>
<proteinExistence type="predicted"/>